<dbReference type="GO" id="GO:0016020">
    <property type="term" value="C:membrane"/>
    <property type="evidence" value="ECO:0007669"/>
    <property type="project" value="UniProtKB-SubCell"/>
</dbReference>
<evidence type="ECO:0000313" key="9">
    <source>
        <dbReference type="RefSeq" id="XP_033463796.1"/>
    </source>
</evidence>
<feature type="domain" description="Golgi pH regulator conserved" evidence="7">
    <location>
        <begin position="217"/>
        <end position="281"/>
    </location>
</feature>
<evidence type="ECO:0008006" key="10">
    <source>
        <dbReference type="Google" id="ProtNLM"/>
    </source>
</evidence>
<evidence type="ECO:0000256" key="4">
    <source>
        <dbReference type="ARBA" id="ARBA00023136"/>
    </source>
</evidence>
<evidence type="ECO:0000256" key="2">
    <source>
        <dbReference type="ARBA" id="ARBA00022692"/>
    </source>
</evidence>
<dbReference type="PANTHER" id="PTHR15948">
    <property type="entry name" value="G-PROTEIN COUPLED RECEPTOR 89-RELATED"/>
    <property type="match status" value="1"/>
</dbReference>
<organism evidence="9">
    <name type="scientific">Dissoconium aciculare CBS 342.82</name>
    <dbReference type="NCBI Taxonomy" id="1314786"/>
    <lineage>
        <taxon>Eukaryota</taxon>
        <taxon>Fungi</taxon>
        <taxon>Dikarya</taxon>
        <taxon>Ascomycota</taxon>
        <taxon>Pezizomycotina</taxon>
        <taxon>Dothideomycetes</taxon>
        <taxon>Dothideomycetidae</taxon>
        <taxon>Mycosphaerellales</taxon>
        <taxon>Dissoconiaceae</taxon>
        <taxon>Dissoconium</taxon>
    </lineage>
</organism>
<comment type="subcellular location">
    <subcellularLocation>
        <location evidence="1">Membrane</location>
        <topology evidence="1">Multi-pass membrane protein</topology>
    </subcellularLocation>
</comment>
<dbReference type="PANTHER" id="PTHR15948:SF0">
    <property type="entry name" value="GOLGI PH REGULATOR A-RELATED"/>
    <property type="match status" value="1"/>
</dbReference>
<feature type="transmembrane region" description="Helical" evidence="5">
    <location>
        <begin position="225"/>
        <end position="246"/>
    </location>
</feature>
<feature type="transmembrane region" description="Helical" evidence="5">
    <location>
        <begin position="132"/>
        <end position="156"/>
    </location>
</feature>
<dbReference type="OrthoDB" id="264392at2759"/>
<accession>A0A6J3MFK8</accession>
<evidence type="ECO:0000259" key="6">
    <source>
        <dbReference type="Pfam" id="PF12430"/>
    </source>
</evidence>
<feature type="transmembrane region" description="Helical" evidence="5">
    <location>
        <begin position="20"/>
        <end position="44"/>
    </location>
</feature>
<evidence type="ECO:0000256" key="1">
    <source>
        <dbReference type="ARBA" id="ARBA00004141"/>
    </source>
</evidence>
<dbReference type="Proteomes" id="UP000504637">
    <property type="component" value="Unplaced"/>
</dbReference>
<gene>
    <name evidence="9" type="ORF">K489DRAFT_367944</name>
</gene>
<reference evidence="9" key="2">
    <citation type="submission" date="2020-04" db="EMBL/GenBank/DDBJ databases">
        <authorList>
            <consortium name="NCBI Genome Project"/>
        </authorList>
    </citation>
    <scope>NUCLEOTIDE SEQUENCE</scope>
    <source>
        <strain evidence="9">CBS 342.82</strain>
    </source>
</reference>
<name>A0A6J3MFK8_9PEZI</name>
<dbReference type="AlphaFoldDB" id="A0A6J3MFK8"/>
<feature type="transmembrane region" description="Helical" evidence="5">
    <location>
        <begin position="459"/>
        <end position="482"/>
    </location>
</feature>
<reference evidence="9" key="1">
    <citation type="submission" date="2020-01" db="EMBL/GenBank/DDBJ databases">
        <authorList>
            <consortium name="DOE Joint Genome Institute"/>
            <person name="Haridas S."/>
            <person name="Albert R."/>
            <person name="Binder M."/>
            <person name="Bloem J."/>
            <person name="Labutti K."/>
            <person name="Salamov A."/>
            <person name="Andreopoulos B."/>
            <person name="Baker S.E."/>
            <person name="Barry K."/>
            <person name="Bills G."/>
            <person name="Bluhm B.H."/>
            <person name="Cannon C."/>
            <person name="Castanera R."/>
            <person name="Culley D.E."/>
            <person name="Daum C."/>
            <person name="Ezra D."/>
            <person name="Gonzalez J.B."/>
            <person name="Henrissat B."/>
            <person name="Kuo A."/>
            <person name="Liang C."/>
            <person name="Lipzen A."/>
            <person name="Lutzoni F."/>
            <person name="Magnuson J."/>
            <person name="Mondo S."/>
            <person name="Nolan M."/>
            <person name="Ohm R."/>
            <person name="Pangilinan J."/>
            <person name="Park H.-J."/>
            <person name="Ramirez L."/>
            <person name="Alfaro M."/>
            <person name="Sun H."/>
            <person name="Tritt A."/>
            <person name="Yoshinaga Y."/>
            <person name="Zwiers L.-H."/>
            <person name="Turgeon B.G."/>
            <person name="Goodwin S.B."/>
            <person name="Spatafora J.W."/>
            <person name="Crous P.W."/>
            <person name="Grigoriev I.V."/>
        </authorList>
    </citation>
    <scope>NUCLEOTIDE SEQUENCE</scope>
    <source>
        <strain evidence="9">CBS 342.82</strain>
    </source>
</reference>
<evidence type="ECO:0000256" key="5">
    <source>
        <dbReference type="SAM" id="Phobius"/>
    </source>
</evidence>
<reference evidence="9" key="3">
    <citation type="submission" date="2025-08" db="UniProtKB">
        <authorList>
            <consortium name="RefSeq"/>
        </authorList>
    </citation>
    <scope>IDENTIFICATION</scope>
    <source>
        <strain evidence="9">CBS 342.82</strain>
    </source>
</reference>
<feature type="transmembrane region" description="Helical" evidence="5">
    <location>
        <begin position="359"/>
        <end position="380"/>
    </location>
</feature>
<evidence type="ECO:0000256" key="3">
    <source>
        <dbReference type="ARBA" id="ARBA00022989"/>
    </source>
</evidence>
<protein>
    <recommendedName>
        <fullName evidence="10">G protein-coupled receptor</fullName>
    </recommendedName>
</protein>
<proteinExistence type="predicted"/>
<feature type="domain" description="Abscisic acid G-protein coupled receptor-like" evidence="6">
    <location>
        <begin position="351"/>
        <end position="529"/>
    </location>
</feature>
<dbReference type="Pfam" id="PF12537">
    <property type="entry name" value="GPHR_N"/>
    <property type="match status" value="1"/>
</dbReference>
<keyword evidence="3 5" id="KW-1133">Transmembrane helix</keyword>
<sequence>MDDSCDDCMPSYLHSRGLMGAPSLSVLLSTLPFQITFVAVVTLANYRLLPLVSSDAPRTVPDRLPIYNKDAKKDPNSKKWRAKIHKPSAKKVASEVFSTSIGLSAVLVELLLCEVSNFLQPAARALALRLTLSSLLILVILIIPALEIHGIAKVVFGTPAASVANTKSRWRSRTRLIGELAILISWLLVFWHLPQASILRKSLEENEKWRKGTDNHFSEKCLERVGIIGISLMASLSGFAAVSSIWQTFGARYRPVEEADITRKANSLSVTEELLAAKQSRVRALLHKMNNGTSPVDQNGLMGRVLGAFGGSNESSELRALQMEIAGLETMRFGLSTSLANSQSRRAIQERSKTKTGKILLGFNTVFAVYCAYRIGATLVSSLRRRWQPSHNFATSDPINNILALMTSHWDSELDRAAWSRQFSFLLSGVMLLASFSAVLQTFRLFARFAPGLVEHAQTSLPLIISQVAGTYVIASAILLGSNLPEDISSVVTDALGTPLEALFVETWFEGWFLVAVGLTAVGIWLGRKFGSGAGMDDDAWDDDGKSGGGKRS</sequence>
<dbReference type="InterPro" id="IPR022535">
    <property type="entry name" value="Golgi_pH-regulator_cons_dom"/>
</dbReference>
<feature type="transmembrane region" description="Helical" evidence="5">
    <location>
        <begin position="176"/>
        <end position="193"/>
    </location>
</feature>
<keyword evidence="2 5" id="KW-0812">Transmembrane</keyword>
<feature type="transmembrane region" description="Helical" evidence="5">
    <location>
        <begin position="423"/>
        <end position="447"/>
    </location>
</feature>
<dbReference type="InterPro" id="IPR015672">
    <property type="entry name" value="GPHR/GTG"/>
</dbReference>
<dbReference type="GeneID" id="54360705"/>
<keyword evidence="4 5" id="KW-0472">Membrane</keyword>
<evidence type="ECO:0000313" key="8">
    <source>
        <dbReference type="Proteomes" id="UP000504637"/>
    </source>
</evidence>
<feature type="transmembrane region" description="Helical" evidence="5">
    <location>
        <begin position="502"/>
        <end position="526"/>
    </location>
</feature>
<dbReference type="InterPro" id="IPR025969">
    <property type="entry name" value="ABA_GPCR_dom"/>
</dbReference>
<keyword evidence="8" id="KW-1185">Reference proteome</keyword>
<dbReference type="Pfam" id="PF12430">
    <property type="entry name" value="ABA_GPCR"/>
    <property type="match status" value="1"/>
</dbReference>
<dbReference type="RefSeq" id="XP_033463796.1">
    <property type="nucleotide sequence ID" value="XM_033602905.1"/>
</dbReference>
<evidence type="ECO:0000259" key="7">
    <source>
        <dbReference type="Pfam" id="PF12537"/>
    </source>
</evidence>